<dbReference type="GO" id="GO:0016020">
    <property type="term" value="C:membrane"/>
    <property type="evidence" value="ECO:0007669"/>
    <property type="project" value="UniProtKB-SubCell"/>
</dbReference>
<dbReference type="InterPro" id="IPR011009">
    <property type="entry name" value="Kinase-like_dom_sf"/>
</dbReference>
<dbReference type="PANTHER" id="PTHR48010:SF22">
    <property type="entry name" value="OS09G0376600 PROTEIN"/>
    <property type="match status" value="1"/>
</dbReference>
<keyword evidence="9 12" id="KW-0472">Membrane</keyword>
<accession>A0A2C9UKN0</accession>
<keyword evidence="4" id="KW-0433">Leucine-rich repeat</keyword>
<dbReference type="Pfam" id="PF00560">
    <property type="entry name" value="LRR_1"/>
    <property type="match status" value="1"/>
</dbReference>
<evidence type="ECO:0000256" key="7">
    <source>
        <dbReference type="ARBA" id="ARBA00022737"/>
    </source>
</evidence>
<evidence type="ECO:0000256" key="6">
    <source>
        <dbReference type="ARBA" id="ARBA00022729"/>
    </source>
</evidence>
<sequence>MTSSLLTSPCFTAPNQPTPTPIKKETILWYHFHGNQLVFPKMNRIPIWVLPVFIILVFPASNSEEDNVRRSLVQFMDKLSGGNMQHDLKWGWNNISDPCNDKWEGVKCDEKSQRVKKIVLDGFNFTGNFDALSVCSAKSLTVLSLNRNSIYGLIPEEIGNCKHLTHLYLSGNKLSGDVPDSLSRLSNLKRLDISTNGFSGQVSGLSRISGLMSFLAENNQLSGPIPDFDFSNLEFFNVSNNNFSGPIPDVKGKFAIDSFSGNPELCGTPLPNACPPSPPPPPKTESKHSSKRGFLIYSGYILLALVVVLLVSLKLISKHKHNSEKIESKVITDSSSKHSVSSAEIKNPGNRSEYSITSADSGMASSSLVVLTSPLVDELRFDDLLRAPAELLGRGKHGSLYKVLLNDGVILTVKRIKYWGISSEDFKKRMERIDRVKHSRVLPPIAFYCSEQEKLLVYEYQPNGSLFKLLHGSQTGQAFDWGSRLSIATSIAETLAFMHQEFREDGIAHGNLKSTNILFNRNMEPCVSEYGLMVVENQDQSNVSQTDSYKHNDPSRDNIYSTFKVDVYAFGVILLELLTGKLVQNNGFDLARWVHSVVREEWTVEVFDKALISEGASEERMVNLLQVALKCIQPSPNERPDITQIAVMINTINDEEGRSISSEP</sequence>
<dbReference type="InterPro" id="IPR001611">
    <property type="entry name" value="Leu-rich_rpt"/>
</dbReference>
<proteinExistence type="inferred from homology"/>
<evidence type="ECO:0000256" key="10">
    <source>
        <dbReference type="ARBA" id="ARBA00038043"/>
    </source>
</evidence>
<dbReference type="InterPro" id="IPR000719">
    <property type="entry name" value="Prot_kinase_dom"/>
</dbReference>
<feature type="region of interest" description="Disordered" evidence="11">
    <location>
        <begin position="267"/>
        <end position="288"/>
    </location>
</feature>
<gene>
    <name evidence="14" type="ORF">MANES_14G068200v8</name>
</gene>
<keyword evidence="3" id="KW-0964">Secreted</keyword>
<dbReference type="SUPFAM" id="SSF56112">
    <property type="entry name" value="Protein kinase-like (PK-like)"/>
    <property type="match status" value="1"/>
</dbReference>
<comment type="caution">
    <text evidence="14">The sequence shown here is derived from an EMBL/GenBank/DDBJ whole genome shotgun (WGS) entry which is preliminary data.</text>
</comment>
<dbReference type="InterPro" id="IPR032675">
    <property type="entry name" value="LRR_dom_sf"/>
</dbReference>
<evidence type="ECO:0000256" key="9">
    <source>
        <dbReference type="ARBA" id="ARBA00023136"/>
    </source>
</evidence>
<feature type="compositionally biased region" description="Pro residues" evidence="11">
    <location>
        <begin position="272"/>
        <end position="283"/>
    </location>
</feature>
<keyword evidence="7" id="KW-0677">Repeat</keyword>
<reference evidence="15" key="1">
    <citation type="journal article" date="2016" name="Nat. Biotechnol.">
        <title>Sequencing wild and cultivated cassava and related species reveals extensive interspecific hybridization and genetic diversity.</title>
        <authorList>
            <person name="Bredeson J.V."/>
            <person name="Lyons J.B."/>
            <person name="Prochnik S.E."/>
            <person name="Wu G.A."/>
            <person name="Ha C.M."/>
            <person name="Edsinger-Gonzales E."/>
            <person name="Grimwood J."/>
            <person name="Schmutz J."/>
            <person name="Rabbi I.Y."/>
            <person name="Egesi C."/>
            <person name="Nauluvula P."/>
            <person name="Lebot V."/>
            <person name="Ndunguru J."/>
            <person name="Mkamilo G."/>
            <person name="Bart R.S."/>
            <person name="Setter T.L."/>
            <person name="Gleadow R.M."/>
            <person name="Kulakow P."/>
            <person name="Ferguson M.E."/>
            <person name="Rounsley S."/>
            <person name="Rokhsar D.S."/>
        </authorList>
    </citation>
    <scope>NUCLEOTIDE SEQUENCE [LARGE SCALE GENOMIC DNA]</scope>
    <source>
        <strain evidence="15">cv. AM560-2</strain>
    </source>
</reference>
<evidence type="ECO:0000256" key="8">
    <source>
        <dbReference type="ARBA" id="ARBA00022989"/>
    </source>
</evidence>
<dbReference type="PROSITE" id="PS50011">
    <property type="entry name" value="PROTEIN_KINASE_DOM"/>
    <property type="match status" value="1"/>
</dbReference>
<dbReference type="Gene3D" id="3.30.200.20">
    <property type="entry name" value="Phosphorylase Kinase, domain 1"/>
    <property type="match status" value="1"/>
</dbReference>
<comment type="similarity">
    <text evidence="10">Belongs to the polygalacturonase-inhibiting protein family.</text>
</comment>
<keyword evidence="5 12" id="KW-0812">Transmembrane</keyword>
<keyword evidence="8 12" id="KW-1133">Transmembrane helix</keyword>
<dbReference type="EMBL" id="CM004400">
    <property type="protein sequence ID" value="OAY30904.1"/>
    <property type="molecule type" value="Genomic_DNA"/>
</dbReference>
<dbReference type="InterPro" id="IPR050994">
    <property type="entry name" value="At_inactive_RLKs"/>
</dbReference>
<dbReference type="OrthoDB" id="69842at2759"/>
<evidence type="ECO:0000256" key="11">
    <source>
        <dbReference type="SAM" id="MobiDB-lite"/>
    </source>
</evidence>
<evidence type="ECO:0000313" key="15">
    <source>
        <dbReference type="Proteomes" id="UP000091857"/>
    </source>
</evidence>
<evidence type="ECO:0000256" key="4">
    <source>
        <dbReference type="ARBA" id="ARBA00022614"/>
    </source>
</evidence>
<evidence type="ECO:0000259" key="13">
    <source>
        <dbReference type="PROSITE" id="PS50011"/>
    </source>
</evidence>
<dbReference type="Gene3D" id="3.80.10.10">
    <property type="entry name" value="Ribonuclease Inhibitor"/>
    <property type="match status" value="2"/>
</dbReference>
<dbReference type="GO" id="GO:0005524">
    <property type="term" value="F:ATP binding"/>
    <property type="evidence" value="ECO:0007669"/>
    <property type="project" value="InterPro"/>
</dbReference>
<evidence type="ECO:0000256" key="1">
    <source>
        <dbReference type="ARBA" id="ARBA00004191"/>
    </source>
</evidence>
<evidence type="ECO:0000313" key="14">
    <source>
        <dbReference type="EMBL" id="OAY30904.1"/>
    </source>
</evidence>
<organism evidence="14 15">
    <name type="scientific">Manihot esculenta</name>
    <name type="common">Cassava</name>
    <name type="synonym">Jatropha manihot</name>
    <dbReference type="NCBI Taxonomy" id="3983"/>
    <lineage>
        <taxon>Eukaryota</taxon>
        <taxon>Viridiplantae</taxon>
        <taxon>Streptophyta</taxon>
        <taxon>Embryophyta</taxon>
        <taxon>Tracheophyta</taxon>
        <taxon>Spermatophyta</taxon>
        <taxon>Magnoliopsida</taxon>
        <taxon>eudicotyledons</taxon>
        <taxon>Gunneridae</taxon>
        <taxon>Pentapetalae</taxon>
        <taxon>rosids</taxon>
        <taxon>fabids</taxon>
        <taxon>Malpighiales</taxon>
        <taxon>Euphorbiaceae</taxon>
        <taxon>Crotonoideae</taxon>
        <taxon>Manihoteae</taxon>
        <taxon>Manihot</taxon>
    </lineage>
</organism>
<keyword evidence="3" id="KW-0134">Cell wall</keyword>
<evidence type="ECO:0000256" key="3">
    <source>
        <dbReference type="ARBA" id="ARBA00022512"/>
    </source>
</evidence>
<feature type="domain" description="Protein kinase" evidence="13">
    <location>
        <begin position="386"/>
        <end position="652"/>
    </location>
</feature>
<feature type="region of interest" description="Disordered" evidence="11">
    <location>
        <begin position="337"/>
        <end position="357"/>
    </location>
</feature>
<comment type="subcellular location">
    <subcellularLocation>
        <location evidence="2">Membrane</location>
    </subcellularLocation>
    <subcellularLocation>
        <location evidence="1">Secreted</location>
        <location evidence="1">Cell wall</location>
    </subcellularLocation>
</comment>
<dbReference type="Gene3D" id="1.10.510.10">
    <property type="entry name" value="Transferase(Phosphotransferase) domain 1"/>
    <property type="match status" value="1"/>
</dbReference>
<dbReference type="Proteomes" id="UP000091857">
    <property type="component" value="Chromosome 14"/>
</dbReference>
<keyword evidence="15" id="KW-1185">Reference proteome</keyword>
<keyword evidence="6" id="KW-0732">Signal</keyword>
<evidence type="ECO:0000256" key="12">
    <source>
        <dbReference type="SAM" id="Phobius"/>
    </source>
</evidence>
<dbReference type="Gramene" id="Manes.14G068200.1.v8.1">
    <property type="protein sequence ID" value="Manes.14G068200.1.v8.1.CDS"/>
    <property type="gene ID" value="Manes.14G068200.v8.1"/>
</dbReference>
<protein>
    <recommendedName>
        <fullName evidence="13">Protein kinase domain-containing protein</fullName>
    </recommendedName>
</protein>
<evidence type="ECO:0000256" key="2">
    <source>
        <dbReference type="ARBA" id="ARBA00004370"/>
    </source>
</evidence>
<dbReference type="Pfam" id="PF13855">
    <property type="entry name" value="LRR_8"/>
    <property type="match status" value="1"/>
</dbReference>
<dbReference type="FunFam" id="3.80.10.10:FF:000400">
    <property type="entry name" value="Nuclear pore complex protein NUP107"/>
    <property type="match status" value="1"/>
</dbReference>
<dbReference type="GO" id="GO:0004672">
    <property type="term" value="F:protein kinase activity"/>
    <property type="evidence" value="ECO:0007669"/>
    <property type="project" value="InterPro"/>
</dbReference>
<dbReference type="SUPFAM" id="SSF52058">
    <property type="entry name" value="L domain-like"/>
    <property type="match status" value="1"/>
</dbReference>
<name>A0A2C9UKN0_MANES</name>
<feature type="transmembrane region" description="Helical" evidence="12">
    <location>
        <begin position="294"/>
        <end position="316"/>
    </location>
</feature>
<evidence type="ECO:0000256" key="5">
    <source>
        <dbReference type="ARBA" id="ARBA00022692"/>
    </source>
</evidence>
<dbReference type="Pfam" id="PF00069">
    <property type="entry name" value="Pkinase"/>
    <property type="match status" value="1"/>
</dbReference>
<dbReference type="AlphaFoldDB" id="A0A2C9UKN0"/>
<feature type="transmembrane region" description="Helical" evidence="12">
    <location>
        <begin position="45"/>
        <end position="61"/>
    </location>
</feature>
<dbReference type="PANTHER" id="PTHR48010">
    <property type="entry name" value="OS05G0588300 PROTEIN"/>
    <property type="match status" value="1"/>
</dbReference>